<dbReference type="AlphaFoldDB" id="A0AAX1N5X0"/>
<proteinExistence type="predicted"/>
<name>A0AAX1N5X0_9BACT</name>
<dbReference type="Proteomes" id="UP000678679">
    <property type="component" value="Chromosome 1"/>
</dbReference>
<evidence type="ECO:0008006" key="3">
    <source>
        <dbReference type="Google" id="ProtNLM"/>
    </source>
</evidence>
<protein>
    <recommendedName>
        <fullName evidence="3">Ig-like domain-containing protein</fullName>
    </recommendedName>
</protein>
<keyword evidence="2" id="KW-1185">Reference proteome</keyword>
<sequence>MKRSFLHILILLFSISYTQVFGQFGVDIKNGDLINTTEVQLSINIPDAIKMIISNDYDFGDAEWVNYQRHYFWTLNDGDGEKEVFLKFLLANGRETDVFVAYTILDTKPPYAGRVNFSRGNYTRSRRVEIDLKCKEATFMNLSNTGVFNDADWMPFRKHIHSWMLTSGDGLKKLHVKFKDNAGNETKVYTDYIKLDTQAPEPKYIDIVPDYAVYDRSNDIKYVNQHNKIVSLEMEAKGAEYMKISNSMNFYGHKWRRYTDFLDEWEMEEDVFEGFKKVFIRFRDKAGNESKTISQRIYVDTKPPINPRISINGGDEYTKSTHVTLQLRATDAYEMRIANDKEFDTAGEWEFYNRNKIWELQEGETGKREVWISYRDKARNQSEPIKAEIIYDKDPPSDGQIFTQGDITSTSEKSINIRLKAEGAFLMKIALEDRFEKAPWRDYDTRPFSIFLGDDGGSKKILVQFKDRSGNLSEIYEKEIFQEIRALTPMIVIDENQEYNTDKEGKVNLFLYCLNATKMMVSTSEDFSDAEWIDYKKRIPFYLKKPDGTKTIYAKFKTSTNTESITVRDQIQWDITPPQNPTMELKVLPTESRIYYTKDYIVKVKAEDAVAMQITEDSSFTTASWKPYVETPFFYGMSVKGGPVGYRNLYVRFKDFVGNLSEPIKKKVYFDATAPQNLAVRVIVPEIQENIAVPLQFNFVREAALHMEMIADSAFYMRIADNPTWQNSEWIPYQRDYHYPLSGQEGKKMIYVQFKDDHDNVTRIIKKNIIWDRDPPLQPQLIINKGDEYTREATRRVVLNPICTNADFMVISNNSDLSEGYWTHYRSRVNWLLTEGDGEKTVYVKYFDYAGNESFEARAHINLDRSTPSINSITINNKEQLTGDPEVTLKIDATHAAEMIISNDYSFASPSSWEPYQREKKWRLHPHSSQAKVFIKVRNKAGMQSAPSYSTIKLDTDHPILYNIQINNGATGTEEQVVKVQTHASDDTIEMQLSNTNKFYNAEWIPYTTEIEWDLGGRGRKYVYVRFRDEAGNVSQPLRAEILVYEQVR</sequence>
<reference evidence="1 2" key="1">
    <citation type="submission" date="2021-05" db="EMBL/GenBank/DDBJ databases">
        <title>Comparative genomic studies on the polysaccharide-degrading batcterial strains of the Flammeovirga genus.</title>
        <authorList>
            <person name="Zewei F."/>
            <person name="Zheng Z."/>
            <person name="Yu L."/>
            <person name="Ruyue G."/>
            <person name="Yanhong M."/>
            <person name="Yuanyuan C."/>
            <person name="Jingyan G."/>
            <person name="Wenjun H."/>
        </authorList>
    </citation>
    <scope>NUCLEOTIDE SEQUENCE [LARGE SCALE GENOMIC DNA]</scope>
    <source>
        <strain evidence="1 2">NBRC:100898</strain>
    </source>
</reference>
<organism evidence="1 2">
    <name type="scientific">Flammeovirga yaeyamensis</name>
    <dbReference type="NCBI Taxonomy" id="367791"/>
    <lineage>
        <taxon>Bacteria</taxon>
        <taxon>Pseudomonadati</taxon>
        <taxon>Bacteroidota</taxon>
        <taxon>Cytophagia</taxon>
        <taxon>Cytophagales</taxon>
        <taxon>Flammeovirgaceae</taxon>
        <taxon>Flammeovirga</taxon>
    </lineage>
</organism>
<dbReference type="KEGG" id="fya:KMW28_19465"/>
<dbReference type="EMBL" id="CP076132">
    <property type="protein sequence ID" value="QWG01796.1"/>
    <property type="molecule type" value="Genomic_DNA"/>
</dbReference>
<dbReference type="RefSeq" id="WP_169665924.1">
    <property type="nucleotide sequence ID" value="NZ_CP076132.1"/>
</dbReference>
<evidence type="ECO:0000313" key="2">
    <source>
        <dbReference type="Proteomes" id="UP000678679"/>
    </source>
</evidence>
<gene>
    <name evidence="1" type="ORF">KMW28_19465</name>
</gene>
<accession>A0AAX1N5X0</accession>
<evidence type="ECO:0000313" key="1">
    <source>
        <dbReference type="EMBL" id="QWG01796.1"/>
    </source>
</evidence>